<gene>
    <name evidence="1" type="ORF">ACFQ5N_08380</name>
</gene>
<name>A0ABW3WQ20_9FLAO</name>
<protein>
    <submittedName>
        <fullName evidence="1">Uncharacterized protein</fullName>
    </submittedName>
</protein>
<reference evidence="2" key="1">
    <citation type="journal article" date="2019" name="Int. J. Syst. Evol. Microbiol.">
        <title>The Global Catalogue of Microorganisms (GCM) 10K type strain sequencing project: providing services to taxonomists for standard genome sequencing and annotation.</title>
        <authorList>
            <consortium name="The Broad Institute Genomics Platform"/>
            <consortium name="The Broad Institute Genome Sequencing Center for Infectious Disease"/>
            <person name="Wu L."/>
            <person name="Ma J."/>
        </authorList>
    </citation>
    <scope>NUCLEOTIDE SEQUENCE [LARGE SCALE GENOMIC DNA]</scope>
    <source>
        <strain evidence="2">CCUG 62221</strain>
    </source>
</reference>
<proteinExistence type="predicted"/>
<sequence>MVFTVQHTCGNKGGEAFAIENAPFYSEYDIETNKKPFIGAGYYFWEYNLDYAKVWGKNHYNNSYFIIESEIIIDYRDDSYYLDLAGNREHLVGFVELLKEFELIDGKGTKGIDLCYIVSYLRDNFPEEVFPYKVIRAVDYKNNETSGIKIAFNDKGTSYTILNPRIIISYKNKEDIVYNKKPFSKFAV</sequence>
<evidence type="ECO:0000313" key="2">
    <source>
        <dbReference type="Proteomes" id="UP001597241"/>
    </source>
</evidence>
<dbReference type="Proteomes" id="UP001597241">
    <property type="component" value="Unassembled WGS sequence"/>
</dbReference>
<keyword evidence="2" id="KW-1185">Reference proteome</keyword>
<comment type="caution">
    <text evidence="1">The sequence shown here is derived from an EMBL/GenBank/DDBJ whole genome shotgun (WGS) entry which is preliminary data.</text>
</comment>
<dbReference type="RefSeq" id="WP_386809050.1">
    <property type="nucleotide sequence ID" value="NZ_JBHTMV010000004.1"/>
</dbReference>
<evidence type="ECO:0000313" key="1">
    <source>
        <dbReference type="EMBL" id="MFD1293848.1"/>
    </source>
</evidence>
<accession>A0ABW3WQ20</accession>
<dbReference type="EMBL" id="JBHTMV010000004">
    <property type="protein sequence ID" value="MFD1293848.1"/>
    <property type="molecule type" value="Genomic_DNA"/>
</dbReference>
<organism evidence="1 2">
    <name type="scientific">Lutibacter holmesii</name>
    <dbReference type="NCBI Taxonomy" id="1137985"/>
    <lineage>
        <taxon>Bacteria</taxon>
        <taxon>Pseudomonadati</taxon>
        <taxon>Bacteroidota</taxon>
        <taxon>Flavobacteriia</taxon>
        <taxon>Flavobacteriales</taxon>
        <taxon>Flavobacteriaceae</taxon>
        <taxon>Lutibacter</taxon>
    </lineage>
</organism>